<organism evidence="2 3">
    <name type="scientific">Musa balbisiana</name>
    <name type="common">Banana</name>
    <dbReference type="NCBI Taxonomy" id="52838"/>
    <lineage>
        <taxon>Eukaryota</taxon>
        <taxon>Viridiplantae</taxon>
        <taxon>Streptophyta</taxon>
        <taxon>Embryophyta</taxon>
        <taxon>Tracheophyta</taxon>
        <taxon>Spermatophyta</taxon>
        <taxon>Magnoliopsida</taxon>
        <taxon>Liliopsida</taxon>
        <taxon>Zingiberales</taxon>
        <taxon>Musaceae</taxon>
        <taxon>Musa</taxon>
    </lineage>
</organism>
<reference evidence="2 3" key="1">
    <citation type="journal article" date="2019" name="Nat. Plants">
        <title>Genome sequencing of Musa balbisiana reveals subgenome evolution and function divergence in polyploid bananas.</title>
        <authorList>
            <person name="Yao X."/>
        </authorList>
    </citation>
    <scope>NUCLEOTIDE SEQUENCE [LARGE SCALE GENOMIC DNA]</scope>
    <source>
        <strain evidence="3">cv. DH-PKW</strain>
        <tissue evidence="2">Leaves</tissue>
    </source>
</reference>
<dbReference type="Proteomes" id="UP000317650">
    <property type="component" value="Chromosome 2"/>
</dbReference>
<evidence type="ECO:0000313" key="2">
    <source>
        <dbReference type="EMBL" id="THU44262.1"/>
    </source>
</evidence>
<dbReference type="EMBL" id="PYDT01000011">
    <property type="protein sequence ID" value="THU44262.1"/>
    <property type="molecule type" value="Genomic_DNA"/>
</dbReference>
<proteinExistence type="inferred from homology"/>
<keyword evidence="3" id="KW-1185">Reference proteome</keyword>
<dbReference type="GO" id="GO:0009733">
    <property type="term" value="P:response to auxin"/>
    <property type="evidence" value="ECO:0007669"/>
    <property type="project" value="InterPro"/>
</dbReference>
<evidence type="ECO:0000256" key="1">
    <source>
        <dbReference type="ARBA" id="ARBA00006974"/>
    </source>
</evidence>
<sequence length="145" mass="16188">MLTPKKLIKMVRKWQKVSALGRRRIMSKNSDTSATADSPSSLVASKGHVFMYTTDGKRFMVPLKYLTSSIFRELLRMSEEEFGLPTDGPIMLPCEAACMDYIISLLHSRVPREVERAVLASIASSRCTTALAPEGLNQQLVLYGF</sequence>
<dbReference type="PANTHER" id="PTHR31175:SF82">
    <property type="entry name" value="AUXIN-RESPONSIVE PROTEIN SAUR65"/>
    <property type="match status" value="1"/>
</dbReference>
<name>A0A4S8IAT4_MUSBA</name>
<comment type="similarity">
    <text evidence="1">Belongs to the ARG7 family.</text>
</comment>
<evidence type="ECO:0000313" key="3">
    <source>
        <dbReference type="Proteomes" id="UP000317650"/>
    </source>
</evidence>
<dbReference type="PANTHER" id="PTHR31175">
    <property type="entry name" value="AUXIN-RESPONSIVE FAMILY PROTEIN"/>
    <property type="match status" value="1"/>
</dbReference>
<dbReference type="AlphaFoldDB" id="A0A4S8IAT4"/>
<accession>A0A4S8IAT4</accession>
<comment type="caution">
    <text evidence="2">The sequence shown here is derived from an EMBL/GenBank/DDBJ whole genome shotgun (WGS) entry which is preliminary data.</text>
</comment>
<dbReference type="InterPro" id="IPR003676">
    <property type="entry name" value="SAUR_fam"/>
</dbReference>
<gene>
    <name evidence="2" type="ORF">C4D60_Mb02t05550</name>
</gene>
<protein>
    <submittedName>
        <fullName evidence="2">Uncharacterized protein</fullName>
    </submittedName>
</protein>
<dbReference type="Pfam" id="PF02519">
    <property type="entry name" value="Auxin_inducible"/>
    <property type="match status" value="1"/>
</dbReference>